<accession>A0ACC2PJS5</accession>
<evidence type="ECO:0000313" key="2">
    <source>
        <dbReference type="Proteomes" id="UP001239111"/>
    </source>
</evidence>
<proteinExistence type="predicted"/>
<sequence length="153" mass="17742">MSDGKILFAHKILLSDLSDVFAAMLRHGTVEDLQKVIKVEDIKYEVMFEVVRFIYTGEVCHLNKLAQELLIAADKYNLENLKVICGEYIVRSMNIDSVVDILILADRHNAIHLKDLATKFFIEHKINIVFTTKFENQLKNMHPKLVLYLIRLL</sequence>
<dbReference type="EMBL" id="CM056741">
    <property type="protein sequence ID" value="KAJ8683706.1"/>
    <property type="molecule type" value="Genomic_DNA"/>
</dbReference>
<evidence type="ECO:0000313" key="1">
    <source>
        <dbReference type="EMBL" id="KAJ8683706.1"/>
    </source>
</evidence>
<name>A0ACC2PJS5_9HYME</name>
<dbReference type="Proteomes" id="UP001239111">
    <property type="component" value="Chromosome 1"/>
</dbReference>
<comment type="caution">
    <text evidence="1">The sequence shown here is derived from an EMBL/GenBank/DDBJ whole genome shotgun (WGS) entry which is preliminary data.</text>
</comment>
<gene>
    <name evidence="1" type="ORF">QAD02_019498</name>
</gene>
<organism evidence="1 2">
    <name type="scientific">Eretmocerus hayati</name>
    <dbReference type="NCBI Taxonomy" id="131215"/>
    <lineage>
        <taxon>Eukaryota</taxon>
        <taxon>Metazoa</taxon>
        <taxon>Ecdysozoa</taxon>
        <taxon>Arthropoda</taxon>
        <taxon>Hexapoda</taxon>
        <taxon>Insecta</taxon>
        <taxon>Pterygota</taxon>
        <taxon>Neoptera</taxon>
        <taxon>Endopterygota</taxon>
        <taxon>Hymenoptera</taxon>
        <taxon>Apocrita</taxon>
        <taxon>Proctotrupomorpha</taxon>
        <taxon>Chalcidoidea</taxon>
        <taxon>Aphelinidae</taxon>
        <taxon>Aphelininae</taxon>
        <taxon>Eretmocerus</taxon>
    </lineage>
</organism>
<keyword evidence="2" id="KW-1185">Reference proteome</keyword>
<protein>
    <submittedName>
        <fullName evidence="1">Uncharacterized protein</fullName>
    </submittedName>
</protein>
<reference evidence="1" key="1">
    <citation type="submission" date="2023-04" db="EMBL/GenBank/DDBJ databases">
        <title>A chromosome-level genome assembly of the parasitoid wasp Eretmocerus hayati.</title>
        <authorList>
            <person name="Zhong Y."/>
            <person name="Liu S."/>
            <person name="Liu Y."/>
        </authorList>
    </citation>
    <scope>NUCLEOTIDE SEQUENCE</scope>
    <source>
        <strain evidence="1">ZJU_SS_LIU_2023</strain>
    </source>
</reference>